<comment type="caution">
    <text evidence="1">The sequence shown here is derived from an EMBL/GenBank/DDBJ whole genome shotgun (WGS) entry which is preliminary data.</text>
</comment>
<keyword evidence="2" id="KW-1185">Reference proteome</keyword>
<reference evidence="1 2" key="1">
    <citation type="submission" date="2017-02" db="EMBL/GenBank/DDBJ databases">
        <title>Paraburkholderia sophoroidis sp. nov. and Paraburkholderia steynii sp. nov. rhizobial symbionts of the fynbos legume Hypocalyptus sophoroides.</title>
        <authorList>
            <person name="Steenkamp E.T."/>
            <person name="Beukes C.W."/>
            <person name="Van Zyl E."/>
            <person name="Avontuur J."/>
            <person name="Chan W.Y."/>
            <person name="Hassen A."/>
            <person name="Palmer M."/>
            <person name="Mthombeni L."/>
            <person name="Phalane F."/>
            <person name="Sereme K."/>
            <person name="Venter S.N."/>
        </authorList>
    </citation>
    <scope>NUCLEOTIDE SEQUENCE [LARGE SCALE GENOMIC DNA]</scope>
    <source>
        <strain evidence="1 2">HC1.1ba</strain>
    </source>
</reference>
<protein>
    <submittedName>
        <fullName evidence="1">Uncharacterized protein</fullName>
    </submittedName>
</protein>
<name>A0A4R0WMA5_9BURK</name>
<sequence>MLNEIPKALWGLVEGYGMWRKVILTKKDLLFCLAGLMAENIYHARARNKPKRKDGTPVKTLEDCYLLTVELLASHGFTYSAATLKKEEHGFAASIWRKSPRYWIYTQQLGRTTWNKIEPQCRMSLVADCRLSPGQALPRTSGGHDP</sequence>
<dbReference type="EMBL" id="MWML01001177">
    <property type="protein sequence ID" value="TCF97942.1"/>
    <property type="molecule type" value="Genomic_DNA"/>
</dbReference>
<gene>
    <name evidence="1" type="ORF">BZM27_55280</name>
</gene>
<organism evidence="1 2">
    <name type="scientific">Paraburkholderia steynii</name>
    <dbReference type="NCBI Taxonomy" id="1245441"/>
    <lineage>
        <taxon>Bacteria</taxon>
        <taxon>Pseudomonadati</taxon>
        <taxon>Pseudomonadota</taxon>
        <taxon>Betaproteobacteria</taxon>
        <taxon>Burkholderiales</taxon>
        <taxon>Burkholderiaceae</taxon>
        <taxon>Paraburkholderia</taxon>
    </lineage>
</organism>
<dbReference type="Proteomes" id="UP000294200">
    <property type="component" value="Unassembled WGS sequence"/>
</dbReference>
<accession>A0A4R0WMA5</accession>
<evidence type="ECO:0000313" key="1">
    <source>
        <dbReference type="EMBL" id="TCF97942.1"/>
    </source>
</evidence>
<feature type="non-terminal residue" evidence="1">
    <location>
        <position position="146"/>
    </location>
</feature>
<dbReference type="AlphaFoldDB" id="A0A4R0WMA5"/>
<evidence type="ECO:0000313" key="2">
    <source>
        <dbReference type="Proteomes" id="UP000294200"/>
    </source>
</evidence>
<proteinExistence type="predicted"/>